<reference evidence="4" key="2">
    <citation type="journal article" date="2021" name="Genome Biol. Evol.">
        <title>Developing a high-quality reference genome for a parasitic bivalve with doubly uniparental inheritance (Bivalvia: Unionida).</title>
        <authorList>
            <person name="Smith C.H."/>
        </authorList>
    </citation>
    <scope>NUCLEOTIDE SEQUENCE</scope>
    <source>
        <strain evidence="4">CHS0354</strain>
        <tissue evidence="4">Mantle</tissue>
    </source>
</reference>
<evidence type="ECO:0000313" key="5">
    <source>
        <dbReference type="Proteomes" id="UP001195483"/>
    </source>
</evidence>
<feature type="chain" id="PRO_5042096488" evidence="3">
    <location>
        <begin position="36"/>
        <end position="495"/>
    </location>
</feature>
<feature type="transmembrane region" description="Helical" evidence="2">
    <location>
        <begin position="467"/>
        <end position="488"/>
    </location>
</feature>
<feature type="signal peptide" evidence="3">
    <location>
        <begin position="1"/>
        <end position="35"/>
    </location>
</feature>
<comment type="caution">
    <text evidence="4">The sequence shown here is derived from an EMBL/GenBank/DDBJ whole genome shotgun (WGS) entry which is preliminary data.</text>
</comment>
<evidence type="ECO:0000256" key="2">
    <source>
        <dbReference type="SAM" id="Phobius"/>
    </source>
</evidence>
<keyword evidence="3" id="KW-0732">Signal</keyword>
<dbReference type="EMBL" id="JAEAOA010001566">
    <property type="protein sequence ID" value="KAK3590675.1"/>
    <property type="molecule type" value="Genomic_DNA"/>
</dbReference>
<evidence type="ECO:0000256" key="3">
    <source>
        <dbReference type="SAM" id="SignalP"/>
    </source>
</evidence>
<feature type="region of interest" description="Disordered" evidence="1">
    <location>
        <begin position="44"/>
        <end position="79"/>
    </location>
</feature>
<keyword evidence="5" id="KW-1185">Reference proteome</keyword>
<name>A0AAE0SEP8_9BIVA</name>
<dbReference type="Proteomes" id="UP001195483">
    <property type="component" value="Unassembled WGS sequence"/>
</dbReference>
<dbReference type="AlphaFoldDB" id="A0AAE0SEP8"/>
<keyword evidence="2" id="KW-0812">Transmembrane</keyword>
<keyword evidence="2" id="KW-1133">Transmembrane helix</keyword>
<accession>A0AAE0SEP8</accession>
<evidence type="ECO:0000256" key="1">
    <source>
        <dbReference type="SAM" id="MobiDB-lite"/>
    </source>
</evidence>
<reference evidence="4" key="1">
    <citation type="journal article" date="2021" name="Genome Biol. Evol.">
        <title>A High-Quality Reference Genome for a Parasitic Bivalve with Doubly Uniparental Inheritance (Bivalvia: Unionida).</title>
        <authorList>
            <person name="Smith C.H."/>
        </authorList>
    </citation>
    <scope>NUCLEOTIDE SEQUENCE</scope>
    <source>
        <strain evidence="4">CHS0354</strain>
    </source>
</reference>
<gene>
    <name evidence="4" type="ORF">CHS0354_026207</name>
</gene>
<organism evidence="4 5">
    <name type="scientific">Potamilus streckersoni</name>
    <dbReference type="NCBI Taxonomy" id="2493646"/>
    <lineage>
        <taxon>Eukaryota</taxon>
        <taxon>Metazoa</taxon>
        <taxon>Spiralia</taxon>
        <taxon>Lophotrochozoa</taxon>
        <taxon>Mollusca</taxon>
        <taxon>Bivalvia</taxon>
        <taxon>Autobranchia</taxon>
        <taxon>Heteroconchia</taxon>
        <taxon>Palaeoheterodonta</taxon>
        <taxon>Unionida</taxon>
        <taxon>Unionoidea</taxon>
        <taxon>Unionidae</taxon>
        <taxon>Ambleminae</taxon>
        <taxon>Lampsilini</taxon>
        <taxon>Potamilus</taxon>
    </lineage>
</organism>
<feature type="compositionally biased region" description="Low complexity" evidence="1">
    <location>
        <begin position="44"/>
        <end position="55"/>
    </location>
</feature>
<feature type="region of interest" description="Disordered" evidence="1">
    <location>
        <begin position="398"/>
        <end position="421"/>
    </location>
</feature>
<reference evidence="4" key="3">
    <citation type="submission" date="2023-05" db="EMBL/GenBank/DDBJ databases">
        <authorList>
            <person name="Smith C.H."/>
        </authorList>
    </citation>
    <scope>NUCLEOTIDE SEQUENCE</scope>
    <source>
        <strain evidence="4">CHS0354</strain>
        <tissue evidence="4">Mantle</tissue>
    </source>
</reference>
<proteinExistence type="predicted"/>
<protein>
    <submittedName>
        <fullName evidence="4">Uncharacterized protein</fullName>
    </submittedName>
</protein>
<sequence length="495" mass="49140">MNQANRRFISPEMFWISIIFLLVPLFHHDMMQASAKAVNIRQVSPTSSTGHSPTGIQSESANNMFGTGTGTFGNLGSDGTSGTDPNAFMQYLNNMNQQLANMMTNPGSMGMGMNTGTGNNFQMNSGSGNFGSAVFGSGGTSGSFTGFGNMMGGGTSGSINGLGNMISGSSTFGNMMGGGNSGSNVGSVAFGSSGFVSVTGGSSPTSGSSGVGSSGVSNIMGGGGSNSGNWNGYYKDNSNFSTSATGSGTSGSLLGAVNSLSSAQANVIGGSNGGSPSTGAASNGAGFGGSSTAIGGATDGFRDYFGRSMTSSSSGSSGQGSSSFSMGGTGNAGTFYGSSENSNDSVLSGLGSALQSAVGGSSAESVLSSITAGGVSGTGLANIDPIKSGVLNQGGGDMVDNQGSFDKDTGSFHPADGSQATSGKSNYAGFTPDQVKNWPCFFFFFICSYSRSYNTPITQHQVVRAELATASFVGVAVIAIIVIVFVCFRSGVLEE</sequence>
<keyword evidence="2" id="KW-0472">Membrane</keyword>
<evidence type="ECO:0000313" key="4">
    <source>
        <dbReference type="EMBL" id="KAK3590675.1"/>
    </source>
</evidence>